<comment type="caution">
    <text evidence="2">The sequence shown here is derived from an EMBL/GenBank/DDBJ whole genome shotgun (WGS) entry which is preliminary data.</text>
</comment>
<protein>
    <submittedName>
        <fullName evidence="2">Membrane protein</fullName>
    </submittedName>
</protein>
<feature type="transmembrane region" description="Helical" evidence="1">
    <location>
        <begin position="93"/>
        <end position="114"/>
    </location>
</feature>
<accession>K0KP14</accession>
<dbReference type="EMBL" id="CAIF01000054">
    <property type="protein sequence ID" value="CCH42848.1"/>
    <property type="molecule type" value="Genomic_DNA"/>
</dbReference>
<feature type="transmembrane region" description="Helical" evidence="1">
    <location>
        <begin position="6"/>
        <end position="22"/>
    </location>
</feature>
<organism evidence="2 3">
    <name type="scientific">Wickerhamomyces ciferrii (strain ATCC 14091 / BCRC 22168 / CBS 111 / JCM 3599 / NBRC 0793 / NRRL Y-1031 F-60-10)</name>
    <name type="common">Yeast</name>
    <name type="synonym">Pichia ciferrii</name>
    <dbReference type="NCBI Taxonomy" id="1206466"/>
    <lineage>
        <taxon>Eukaryota</taxon>
        <taxon>Fungi</taxon>
        <taxon>Dikarya</taxon>
        <taxon>Ascomycota</taxon>
        <taxon>Saccharomycotina</taxon>
        <taxon>Saccharomycetes</taxon>
        <taxon>Phaffomycetales</taxon>
        <taxon>Wickerhamomycetaceae</taxon>
        <taxon>Wickerhamomyces</taxon>
    </lineage>
</organism>
<proteinExistence type="predicted"/>
<dbReference type="HOGENOM" id="CLU_1134311_0_0_1"/>
<name>K0KP14_WICCF</name>
<dbReference type="AlphaFoldDB" id="K0KP14"/>
<dbReference type="Proteomes" id="UP000009328">
    <property type="component" value="Unassembled WGS sequence"/>
</dbReference>
<sequence length="245" mass="27633">MLHNRFIVVLLCVVFVIALSTNQESIEFQLYKAIDNYPINETSRDEIRLVLSNYKSDLLKMRLAAAALLTVGLSFIGGGLNHVCSNTIVGQPLGNTNCIILNIASIALINGLLLKGKVDPKKFMILWHGDFKLKPPQDPKEWNDIVKTAHDQGWKIETLYYTTILWNDENDVIIIGRDRNVVYSVDGTIFNRFGGDKSKYNIIHFKTKPSLKKTESIFFGDSRLIDNSLADFGMAMNISSYTDLL</sequence>
<gene>
    <name evidence="2" type="ORF">BN7_2393</name>
</gene>
<evidence type="ECO:0000256" key="1">
    <source>
        <dbReference type="SAM" id="Phobius"/>
    </source>
</evidence>
<keyword evidence="1" id="KW-1133">Transmembrane helix</keyword>
<keyword evidence="3" id="KW-1185">Reference proteome</keyword>
<keyword evidence="1" id="KW-0472">Membrane</keyword>
<reference evidence="2 3" key="1">
    <citation type="journal article" date="2012" name="Eukaryot. Cell">
        <title>Draft genome sequence of Wickerhamomyces ciferrii NRRL Y-1031 F-60-10.</title>
        <authorList>
            <person name="Schneider J."/>
            <person name="Andrea H."/>
            <person name="Blom J."/>
            <person name="Jaenicke S."/>
            <person name="Ruckert C."/>
            <person name="Schorsch C."/>
            <person name="Szczepanowski R."/>
            <person name="Farwick M."/>
            <person name="Goesmann A."/>
            <person name="Puhler A."/>
            <person name="Schaffer S."/>
            <person name="Tauch A."/>
            <person name="Kohler T."/>
            <person name="Brinkrolf K."/>
        </authorList>
    </citation>
    <scope>NUCLEOTIDE SEQUENCE [LARGE SCALE GENOMIC DNA]</scope>
    <source>
        <strain evidence="3">ATCC 14091 / BCRC 22168 / CBS 111 / JCM 3599 / NBRC 0793 / NRRL Y-1031 F-60-10</strain>
    </source>
</reference>
<feature type="transmembrane region" description="Helical" evidence="1">
    <location>
        <begin position="63"/>
        <end position="81"/>
    </location>
</feature>
<evidence type="ECO:0000313" key="3">
    <source>
        <dbReference type="Proteomes" id="UP000009328"/>
    </source>
</evidence>
<dbReference type="InParanoid" id="K0KP14"/>
<keyword evidence="1" id="KW-0812">Transmembrane</keyword>
<evidence type="ECO:0000313" key="2">
    <source>
        <dbReference type="EMBL" id="CCH42848.1"/>
    </source>
</evidence>